<organism evidence="3 4">
    <name type="scientific">Austropuccinia psidii MF-1</name>
    <dbReference type="NCBI Taxonomy" id="1389203"/>
    <lineage>
        <taxon>Eukaryota</taxon>
        <taxon>Fungi</taxon>
        <taxon>Dikarya</taxon>
        <taxon>Basidiomycota</taxon>
        <taxon>Pucciniomycotina</taxon>
        <taxon>Pucciniomycetes</taxon>
        <taxon>Pucciniales</taxon>
        <taxon>Sphaerophragmiaceae</taxon>
        <taxon>Austropuccinia</taxon>
    </lineage>
</organism>
<feature type="compositionally biased region" description="Polar residues" evidence="1">
    <location>
        <begin position="278"/>
        <end position="294"/>
    </location>
</feature>
<keyword evidence="4" id="KW-1185">Reference proteome</keyword>
<comment type="caution">
    <text evidence="3">The sequence shown here is derived from an EMBL/GenBank/DDBJ whole genome shotgun (WGS) entry which is preliminary data.</text>
</comment>
<sequence length="526" mass="55900">MKSYTVLDILFSILLLISNVIGRGRNKRQVLHTSFPQSEDNALSTNHGVSPNNFRNVTMATNSSSATPSSEDWYSMLKSILNSPIDSLPGLQPFASQVQSIVSQSSGKTSSSSSYNQVATPSASSSLDGKSTCDTKRYVTLSATSLTALSGFYSRLDSFQTGCQRYGLQKTSELVKQTQISVSKTMLTVVQLTSLKEVTTCQLAPGDCEPGKNIQFYIQSFSQHFQVIQQTFTSESKSQTSAQGNSIGNCSPTDPASLNLYSSQIAINPGYSGFNPKTKPSSASKEGVYTQNTPPKFPKRSLPGSGSTQGFGAGSSTQQDDTTPSTGDGISHSNFEQGSGFSQDTNSDSSTKDDEDTSTTVDTNESPSTLTKKTSSQQSESTVTSQSSQNETNGPCSTTSGSSQSFITILTQTFTECQETLSSIEKVCLGLIGSNSYPSSTPELPDSPFFDSDTHPSKPSGSNYPSSESVPSGSASSSTPSISDGSEASQKCVCTNDSSTHLRIRSLEARIDSIHKAMKKRGLTDL</sequence>
<feature type="compositionally biased region" description="Polar residues" evidence="1">
    <location>
        <begin position="433"/>
        <end position="442"/>
    </location>
</feature>
<dbReference type="EMBL" id="AVOT02032983">
    <property type="protein sequence ID" value="MBW0526837.1"/>
    <property type="molecule type" value="Genomic_DNA"/>
</dbReference>
<feature type="compositionally biased region" description="Polar residues" evidence="1">
    <location>
        <begin position="115"/>
        <end position="129"/>
    </location>
</feature>
<reference evidence="3" key="1">
    <citation type="submission" date="2021-03" db="EMBL/GenBank/DDBJ databases">
        <title>Draft genome sequence of rust myrtle Austropuccinia psidii MF-1, a brazilian biotype.</title>
        <authorList>
            <person name="Quecine M.C."/>
            <person name="Pachon D.M.R."/>
            <person name="Bonatelli M.L."/>
            <person name="Correr F.H."/>
            <person name="Franceschini L.M."/>
            <person name="Leite T.F."/>
            <person name="Margarido G.R.A."/>
            <person name="Almeida C.A."/>
            <person name="Ferrarezi J.A."/>
            <person name="Labate C.A."/>
        </authorList>
    </citation>
    <scope>NUCLEOTIDE SEQUENCE</scope>
    <source>
        <strain evidence="3">MF-1</strain>
    </source>
</reference>
<evidence type="ECO:0000256" key="1">
    <source>
        <dbReference type="SAM" id="MobiDB-lite"/>
    </source>
</evidence>
<feature type="compositionally biased region" description="Low complexity" evidence="1">
    <location>
        <begin position="314"/>
        <end position="329"/>
    </location>
</feature>
<accession>A0A9Q3EVN6</accession>
<evidence type="ECO:0000313" key="3">
    <source>
        <dbReference type="EMBL" id="MBW0526837.1"/>
    </source>
</evidence>
<name>A0A9Q3EVN6_9BASI</name>
<protein>
    <submittedName>
        <fullName evidence="3">Uncharacterized protein</fullName>
    </submittedName>
</protein>
<feature type="signal peptide" evidence="2">
    <location>
        <begin position="1"/>
        <end position="22"/>
    </location>
</feature>
<dbReference type="Proteomes" id="UP000765509">
    <property type="component" value="Unassembled WGS sequence"/>
</dbReference>
<dbReference type="OrthoDB" id="2507780at2759"/>
<feature type="compositionally biased region" description="Polar residues" evidence="1">
    <location>
        <begin position="390"/>
        <end position="402"/>
    </location>
</feature>
<feature type="region of interest" description="Disordered" evidence="1">
    <location>
        <begin position="106"/>
        <end position="132"/>
    </location>
</feature>
<gene>
    <name evidence="3" type="ORF">O181_066552</name>
</gene>
<keyword evidence="2" id="KW-0732">Signal</keyword>
<feature type="chain" id="PRO_5040337322" evidence="2">
    <location>
        <begin position="23"/>
        <end position="526"/>
    </location>
</feature>
<dbReference type="AlphaFoldDB" id="A0A9Q3EVN6"/>
<feature type="region of interest" description="Disordered" evidence="1">
    <location>
        <begin position="432"/>
        <end position="492"/>
    </location>
</feature>
<feature type="compositionally biased region" description="Low complexity" evidence="1">
    <location>
        <begin position="457"/>
        <end position="486"/>
    </location>
</feature>
<feature type="compositionally biased region" description="Low complexity" evidence="1">
    <location>
        <begin position="358"/>
        <end position="389"/>
    </location>
</feature>
<proteinExistence type="predicted"/>
<feature type="region of interest" description="Disordered" evidence="1">
    <location>
        <begin position="272"/>
        <end position="402"/>
    </location>
</feature>
<feature type="compositionally biased region" description="Polar residues" evidence="1">
    <location>
        <begin position="331"/>
        <end position="341"/>
    </location>
</feature>
<evidence type="ECO:0000313" key="4">
    <source>
        <dbReference type="Proteomes" id="UP000765509"/>
    </source>
</evidence>
<evidence type="ECO:0000256" key="2">
    <source>
        <dbReference type="SAM" id="SignalP"/>
    </source>
</evidence>